<evidence type="ECO:0000313" key="2">
    <source>
        <dbReference type="EMBL" id="BAT09092.1"/>
    </source>
</evidence>
<reference evidence="3" key="1">
    <citation type="journal article" date="2005" name="Nature">
        <title>The map-based sequence of the rice genome.</title>
        <authorList>
            <consortium name="International rice genome sequencing project (IRGSP)"/>
            <person name="Matsumoto T."/>
            <person name="Wu J."/>
            <person name="Kanamori H."/>
            <person name="Katayose Y."/>
            <person name="Fujisawa M."/>
            <person name="Namiki N."/>
            <person name="Mizuno H."/>
            <person name="Yamamoto K."/>
            <person name="Antonio B.A."/>
            <person name="Baba T."/>
            <person name="Sakata K."/>
            <person name="Nagamura Y."/>
            <person name="Aoki H."/>
            <person name="Arikawa K."/>
            <person name="Arita K."/>
            <person name="Bito T."/>
            <person name="Chiden Y."/>
            <person name="Fujitsuka N."/>
            <person name="Fukunaka R."/>
            <person name="Hamada M."/>
            <person name="Harada C."/>
            <person name="Hayashi A."/>
            <person name="Hijishita S."/>
            <person name="Honda M."/>
            <person name="Hosokawa S."/>
            <person name="Ichikawa Y."/>
            <person name="Idonuma A."/>
            <person name="Iijima M."/>
            <person name="Ikeda M."/>
            <person name="Ikeno M."/>
            <person name="Ito K."/>
            <person name="Ito S."/>
            <person name="Ito T."/>
            <person name="Ito Y."/>
            <person name="Ito Y."/>
            <person name="Iwabuchi A."/>
            <person name="Kamiya K."/>
            <person name="Karasawa W."/>
            <person name="Kurita K."/>
            <person name="Katagiri S."/>
            <person name="Kikuta A."/>
            <person name="Kobayashi H."/>
            <person name="Kobayashi N."/>
            <person name="Machita K."/>
            <person name="Maehara T."/>
            <person name="Masukawa M."/>
            <person name="Mizubayashi T."/>
            <person name="Mukai Y."/>
            <person name="Nagasaki H."/>
            <person name="Nagata Y."/>
            <person name="Naito S."/>
            <person name="Nakashima M."/>
            <person name="Nakama Y."/>
            <person name="Nakamichi Y."/>
            <person name="Nakamura M."/>
            <person name="Meguro A."/>
            <person name="Negishi M."/>
            <person name="Ohta I."/>
            <person name="Ohta T."/>
            <person name="Okamoto M."/>
            <person name="Ono N."/>
            <person name="Saji S."/>
            <person name="Sakaguchi M."/>
            <person name="Sakai K."/>
            <person name="Shibata M."/>
            <person name="Shimokawa T."/>
            <person name="Song J."/>
            <person name="Takazaki Y."/>
            <person name="Terasawa K."/>
            <person name="Tsugane M."/>
            <person name="Tsuji K."/>
            <person name="Ueda S."/>
            <person name="Waki K."/>
            <person name="Yamagata H."/>
            <person name="Yamamoto M."/>
            <person name="Yamamoto S."/>
            <person name="Yamane H."/>
            <person name="Yoshiki S."/>
            <person name="Yoshihara R."/>
            <person name="Yukawa K."/>
            <person name="Zhong H."/>
            <person name="Yano M."/>
            <person name="Yuan Q."/>
            <person name="Ouyang S."/>
            <person name="Liu J."/>
            <person name="Jones K.M."/>
            <person name="Gansberger K."/>
            <person name="Moffat K."/>
            <person name="Hill J."/>
            <person name="Bera J."/>
            <person name="Fadrosh D."/>
            <person name="Jin S."/>
            <person name="Johri S."/>
            <person name="Kim M."/>
            <person name="Overton L."/>
            <person name="Reardon M."/>
            <person name="Tsitrin T."/>
            <person name="Vuong H."/>
            <person name="Weaver B."/>
            <person name="Ciecko A."/>
            <person name="Tallon L."/>
            <person name="Jackson J."/>
            <person name="Pai G."/>
            <person name="Aken S.V."/>
            <person name="Utterback T."/>
            <person name="Reidmuller S."/>
            <person name="Feldblyum T."/>
            <person name="Hsiao J."/>
            <person name="Zismann V."/>
            <person name="Iobst S."/>
            <person name="de Vazeille A.R."/>
            <person name="Buell C.R."/>
            <person name="Ying K."/>
            <person name="Li Y."/>
            <person name="Lu T."/>
            <person name="Huang Y."/>
            <person name="Zhao Q."/>
            <person name="Feng Q."/>
            <person name="Zhang L."/>
            <person name="Zhu J."/>
            <person name="Weng Q."/>
            <person name="Mu J."/>
            <person name="Lu Y."/>
            <person name="Fan D."/>
            <person name="Liu Y."/>
            <person name="Guan J."/>
            <person name="Zhang Y."/>
            <person name="Yu S."/>
            <person name="Liu X."/>
            <person name="Zhang Y."/>
            <person name="Hong G."/>
            <person name="Han B."/>
            <person name="Choisne N."/>
            <person name="Demange N."/>
            <person name="Orjeda G."/>
            <person name="Samain S."/>
            <person name="Cattolico L."/>
            <person name="Pelletier E."/>
            <person name="Couloux A."/>
            <person name="Segurens B."/>
            <person name="Wincker P."/>
            <person name="D'Hont A."/>
            <person name="Scarpelli C."/>
            <person name="Weissenbach J."/>
            <person name="Salanoubat M."/>
            <person name="Quetier F."/>
            <person name="Yu Y."/>
            <person name="Kim H.R."/>
            <person name="Rambo T."/>
            <person name="Currie J."/>
            <person name="Collura K."/>
            <person name="Luo M."/>
            <person name="Yang T."/>
            <person name="Ammiraju J.S.S."/>
            <person name="Engler F."/>
            <person name="Soderlund C."/>
            <person name="Wing R.A."/>
            <person name="Palmer L.E."/>
            <person name="de la Bastide M."/>
            <person name="Spiegel L."/>
            <person name="Nascimento L."/>
            <person name="Zutavern T."/>
            <person name="O'Shaughnessy A."/>
            <person name="Dike S."/>
            <person name="Dedhia N."/>
            <person name="Preston R."/>
            <person name="Balija V."/>
            <person name="McCombie W.R."/>
            <person name="Chow T."/>
            <person name="Chen H."/>
            <person name="Chung M."/>
            <person name="Chen C."/>
            <person name="Shaw J."/>
            <person name="Wu H."/>
            <person name="Hsiao K."/>
            <person name="Chao Y."/>
            <person name="Chu M."/>
            <person name="Cheng C."/>
            <person name="Hour A."/>
            <person name="Lee P."/>
            <person name="Lin S."/>
            <person name="Lin Y."/>
            <person name="Liou J."/>
            <person name="Liu S."/>
            <person name="Hsing Y."/>
            <person name="Raghuvanshi S."/>
            <person name="Mohanty A."/>
            <person name="Bharti A.K."/>
            <person name="Gaur A."/>
            <person name="Gupta V."/>
            <person name="Kumar D."/>
            <person name="Ravi V."/>
            <person name="Vij S."/>
            <person name="Kapur A."/>
            <person name="Khurana P."/>
            <person name="Khurana P."/>
            <person name="Khurana J.P."/>
            <person name="Tyagi A.K."/>
            <person name="Gaikwad K."/>
            <person name="Singh A."/>
            <person name="Dalal V."/>
            <person name="Srivastava S."/>
            <person name="Dixit A."/>
            <person name="Pal A.K."/>
            <person name="Ghazi I.A."/>
            <person name="Yadav M."/>
            <person name="Pandit A."/>
            <person name="Bhargava A."/>
            <person name="Sureshbabu K."/>
            <person name="Batra K."/>
            <person name="Sharma T.R."/>
            <person name="Mohapatra T."/>
            <person name="Singh N.K."/>
            <person name="Messing J."/>
            <person name="Nelson A.B."/>
            <person name="Fuks G."/>
            <person name="Kavchok S."/>
            <person name="Keizer G."/>
            <person name="Linton E."/>
            <person name="Llaca V."/>
            <person name="Song R."/>
            <person name="Tanyolac B."/>
            <person name="Young S."/>
            <person name="Ho-Il K."/>
            <person name="Hahn J.H."/>
            <person name="Sangsakoo G."/>
            <person name="Vanavichit A."/>
            <person name="de Mattos Luiz.A.T."/>
            <person name="Zimmer P.D."/>
            <person name="Malone G."/>
            <person name="Dellagostin O."/>
            <person name="de Oliveira A.C."/>
            <person name="Bevan M."/>
            <person name="Bancroft I."/>
            <person name="Minx P."/>
            <person name="Cordum H."/>
            <person name="Wilson R."/>
            <person name="Cheng Z."/>
            <person name="Jin W."/>
            <person name="Jiang J."/>
            <person name="Leong S.A."/>
            <person name="Iwama H."/>
            <person name="Gojobori T."/>
            <person name="Itoh T."/>
            <person name="Niimura Y."/>
            <person name="Fujii Y."/>
            <person name="Habara T."/>
            <person name="Sakai H."/>
            <person name="Sato Y."/>
            <person name="Wilson G."/>
            <person name="Kumar K."/>
            <person name="McCouch S."/>
            <person name="Juretic N."/>
            <person name="Hoen D."/>
            <person name="Wright S."/>
            <person name="Bruskiewich R."/>
            <person name="Bureau T."/>
            <person name="Miyao A."/>
            <person name="Hirochika H."/>
            <person name="Nishikawa T."/>
            <person name="Kadowaki K."/>
            <person name="Sugiura M."/>
            <person name="Burr B."/>
            <person name="Sasaki T."/>
        </authorList>
    </citation>
    <scope>NUCLEOTIDE SEQUENCE [LARGE SCALE GENOMIC DNA]</scope>
    <source>
        <strain evidence="3">cv. Nipponbare</strain>
    </source>
</reference>
<organism evidence="2 3">
    <name type="scientific">Oryza sativa subsp. japonica</name>
    <name type="common">Rice</name>
    <dbReference type="NCBI Taxonomy" id="39947"/>
    <lineage>
        <taxon>Eukaryota</taxon>
        <taxon>Viridiplantae</taxon>
        <taxon>Streptophyta</taxon>
        <taxon>Embryophyta</taxon>
        <taxon>Tracheophyta</taxon>
        <taxon>Spermatophyta</taxon>
        <taxon>Magnoliopsida</taxon>
        <taxon>Liliopsida</taxon>
        <taxon>Poales</taxon>
        <taxon>Poaceae</taxon>
        <taxon>BOP clade</taxon>
        <taxon>Oryzoideae</taxon>
        <taxon>Oryzeae</taxon>
        <taxon>Oryzinae</taxon>
        <taxon>Oryza</taxon>
        <taxon>Oryza sativa</taxon>
    </lineage>
</organism>
<proteinExistence type="predicted"/>
<reference evidence="2 3" key="3">
    <citation type="journal article" date="2013" name="Rice">
        <title>Improvement of the Oryza sativa Nipponbare reference genome using next generation sequence and optical map data.</title>
        <authorList>
            <person name="Kawahara Y."/>
            <person name="de la Bastide M."/>
            <person name="Hamilton J.P."/>
            <person name="Kanamori H."/>
            <person name="McCombie W.R."/>
            <person name="Ouyang S."/>
            <person name="Schwartz D.C."/>
            <person name="Tanaka T."/>
            <person name="Wu J."/>
            <person name="Zhou S."/>
            <person name="Childs K.L."/>
            <person name="Davidson R.M."/>
            <person name="Lin H."/>
            <person name="Quesada-Ocampo L."/>
            <person name="Vaillancourt B."/>
            <person name="Sakai H."/>
            <person name="Lee S.S."/>
            <person name="Kim J."/>
            <person name="Numa H."/>
            <person name="Itoh T."/>
            <person name="Buell C.R."/>
            <person name="Matsumoto T."/>
        </authorList>
    </citation>
    <scope>NUCLEOTIDE SEQUENCE [LARGE SCALE GENOMIC DNA]</scope>
    <source>
        <strain evidence="3">cv. Nipponbare</strain>
    </source>
</reference>
<name>A0A0P0XPF5_ORYSJ</name>
<feature type="region of interest" description="Disordered" evidence="1">
    <location>
        <begin position="25"/>
        <end position="51"/>
    </location>
</feature>
<dbReference type="EMBL" id="AP014965">
    <property type="protein sequence ID" value="BAT09092.1"/>
    <property type="molecule type" value="Genomic_DNA"/>
</dbReference>
<dbReference type="AlphaFoldDB" id="A0A0P0XPF5"/>
<dbReference type="PaxDb" id="39947-A0A0P0XPF5"/>
<keyword evidence="3" id="KW-1185">Reference proteome</keyword>
<reference evidence="2 3" key="2">
    <citation type="journal article" date="2013" name="Plant Cell Physiol.">
        <title>Rice Annotation Project Database (RAP-DB): an integrative and interactive database for rice genomics.</title>
        <authorList>
            <person name="Sakai H."/>
            <person name="Lee S.S."/>
            <person name="Tanaka T."/>
            <person name="Numa H."/>
            <person name="Kim J."/>
            <person name="Kawahara Y."/>
            <person name="Wakimoto H."/>
            <person name="Yang C.C."/>
            <person name="Iwamoto M."/>
            <person name="Abe T."/>
            <person name="Yamada Y."/>
            <person name="Muto A."/>
            <person name="Inokuchi H."/>
            <person name="Ikemura T."/>
            <person name="Matsumoto T."/>
            <person name="Sasaki T."/>
            <person name="Itoh T."/>
        </authorList>
    </citation>
    <scope>NUCLEOTIDE SEQUENCE [LARGE SCALE GENOMIC DNA]</scope>
    <source>
        <strain evidence="3">cv. Nipponbare</strain>
    </source>
</reference>
<accession>A0A0P0XPF5</accession>
<evidence type="ECO:0000313" key="3">
    <source>
        <dbReference type="Proteomes" id="UP000059680"/>
    </source>
</evidence>
<protein>
    <submittedName>
        <fullName evidence="2">Os09g0530400 protein</fullName>
    </submittedName>
</protein>
<evidence type="ECO:0000256" key="1">
    <source>
        <dbReference type="SAM" id="MobiDB-lite"/>
    </source>
</evidence>
<sequence length="87" mass="9950">MDGTRTNDHKIVGIVVVEAPLLQIRRRGRRGHDQRPPPPELQAEQEEEQAAVGAVPEVQLVQRAVPERAQEMQVAEKRNRRRLFLTP</sequence>
<gene>
    <name evidence="2" type="ordered locus">Os09g0530400</name>
    <name evidence="2" type="ORF">OSNPB_090530400</name>
</gene>
<dbReference type="Proteomes" id="UP000059680">
    <property type="component" value="Chromosome 9"/>
</dbReference>
<dbReference type="InParanoid" id="A0A0P0XPF5"/>